<evidence type="ECO:0000313" key="2">
    <source>
        <dbReference type="EMBL" id="MCU4975538.1"/>
    </source>
</evidence>
<feature type="domain" description="N-acetyltransferase" evidence="1">
    <location>
        <begin position="8"/>
        <end position="193"/>
    </location>
</feature>
<gene>
    <name evidence="2" type="ORF">OB955_22890</name>
</gene>
<name>A0ABT2QKT0_9EURY</name>
<dbReference type="Gene3D" id="3.40.630.30">
    <property type="match status" value="1"/>
</dbReference>
<dbReference type="InterPro" id="IPR000182">
    <property type="entry name" value="GNAT_dom"/>
</dbReference>
<dbReference type="PANTHER" id="PTHR43617:SF22">
    <property type="entry name" value="L-AMINO ACID N-ACETYLTRANSFERASE AAAT"/>
    <property type="match status" value="1"/>
</dbReference>
<comment type="caution">
    <text evidence="2">The sequence shown here is derived from an EMBL/GenBank/DDBJ whole genome shotgun (WGS) entry which is preliminary data.</text>
</comment>
<dbReference type="RefSeq" id="WP_338009240.1">
    <property type="nucleotide sequence ID" value="NZ_JAOPKB010000020.1"/>
</dbReference>
<dbReference type="PANTHER" id="PTHR43617">
    <property type="entry name" value="L-AMINO ACID N-ACETYLTRANSFERASE"/>
    <property type="match status" value="1"/>
</dbReference>
<sequence>MTGVCRRATISDATAVRTVARESWHAAYSHFLERETIDSLVDDWYAVDGLEASITEAAGRADAVFLVAEGGCDGDGDEEYNSDTDLVGFVHVVPKPDDRTVVSLVRLYVHPDCWGEGIGTVLVERALDELETSDGDAERRGLEVEVEVEVEVFAENEVGVRFYESRGFERVGEREEAFAGDTQTVYTYERSLEEEGEGGRQGD</sequence>
<protein>
    <submittedName>
        <fullName evidence="2">GNAT family N-acetyltransferase</fullName>
    </submittedName>
</protein>
<proteinExistence type="predicted"/>
<dbReference type="InterPro" id="IPR016181">
    <property type="entry name" value="Acyl_CoA_acyltransferase"/>
</dbReference>
<dbReference type="SUPFAM" id="SSF55729">
    <property type="entry name" value="Acyl-CoA N-acyltransferases (Nat)"/>
    <property type="match status" value="1"/>
</dbReference>
<evidence type="ECO:0000313" key="3">
    <source>
        <dbReference type="Proteomes" id="UP001320972"/>
    </source>
</evidence>
<reference evidence="2 3" key="1">
    <citation type="submission" date="2022-09" db="EMBL/GenBank/DDBJ databases">
        <title>Enrichment on poylsaccharides allowed isolation of novel metabolic and taxonomic groups of Haloarchaea.</title>
        <authorList>
            <person name="Sorokin D.Y."/>
            <person name="Elcheninov A.G."/>
            <person name="Khizhniak T.V."/>
            <person name="Kolganova T.V."/>
            <person name="Kublanov I.V."/>
        </authorList>
    </citation>
    <scope>NUCLEOTIDE SEQUENCE [LARGE SCALE GENOMIC DNA]</scope>
    <source>
        <strain evidence="2 3">AArc-m2/3/4</strain>
    </source>
</reference>
<dbReference type="PROSITE" id="PS51186">
    <property type="entry name" value="GNAT"/>
    <property type="match status" value="1"/>
</dbReference>
<organism evidence="2 3">
    <name type="scientific">Natronoglomus mannanivorans</name>
    <dbReference type="NCBI Taxonomy" id="2979990"/>
    <lineage>
        <taxon>Archaea</taxon>
        <taxon>Methanobacteriati</taxon>
        <taxon>Methanobacteriota</taxon>
        <taxon>Stenosarchaea group</taxon>
        <taxon>Halobacteria</taxon>
        <taxon>Halobacteriales</taxon>
        <taxon>Natrialbaceae</taxon>
        <taxon>Natronoglomus</taxon>
    </lineage>
</organism>
<dbReference type="InterPro" id="IPR050276">
    <property type="entry name" value="MshD_Acetyltransferase"/>
</dbReference>
<keyword evidence="3" id="KW-1185">Reference proteome</keyword>
<dbReference type="EMBL" id="JAOPKB010000020">
    <property type="protein sequence ID" value="MCU4975538.1"/>
    <property type="molecule type" value="Genomic_DNA"/>
</dbReference>
<dbReference type="CDD" id="cd04301">
    <property type="entry name" value="NAT_SF"/>
    <property type="match status" value="1"/>
</dbReference>
<evidence type="ECO:0000259" key="1">
    <source>
        <dbReference type="PROSITE" id="PS51186"/>
    </source>
</evidence>
<dbReference type="Pfam" id="PF13508">
    <property type="entry name" value="Acetyltransf_7"/>
    <property type="match status" value="1"/>
</dbReference>
<accession>A0ABT2QKT0</accession>
<dbReference type="Proteomes" id="UP001320972">
    <property type="component" value="Unassembled WGS sequence"/>
</dbReference>